<dbReference type="InterPro" id="IPR013762">
    <property type="entry name" value="Integrase-like_cat_sf"/>
</dbReference>
<evidence type="ECO:0000313" key="6">
    <source>
        <dbReference type="Proteomes" id="UP000233618"/>
    </source>
</evidence>
<evidence type="ECO:0000256" key="1">
    <source>
        <dbReference type="ARBA" id="ARBA00008857"/>
    </source>
</evidence>
<dbReference type="GO" id="GO:0003677">
    <property type="term" value="F:DNA binding"/>
    <property type="evidence" value="ECO:0007669"/>
    <property type="project" value="UniProtKB-KW"/>
</dbReference>
<evidence type="ECO:0000313" key="5">
    <source>
        <dbReference type="EMBL" id="PKQ65988.1"/>
    </source>
</evidence>
<feature type="domain" description="Tyr recombinase" evidence="4">
    <location>
        <begin position="217"/>
        <end position="394"/>
    </location>
</feature>
<organism evidence="5 6">
    <name type="scientific">Labilibaculum manganireducens</name>
    <dbReference type="NCBI Taxonomy" id="1940525"/>
    <lineage>
        <taxon>Bacteria</taxon>
        <taxon>Pseudomonadati</taxon>
        <taxon>Bacteroidota</taxon>
        <taxon>Bacteroidia</taxon>
        <taxon>Marinilabiliales</taxon>
        <taxon>Marinifilaceae</taxon>
        <taxon>Labilibaculum</taxon>
    </lineage>
</organism>
<evidence type="ECO:0000259" key="4">
    <source>
        <dbReference type="PROSITE" id="PS51898"/>
    </source>
</evidence>
<keyword evidence="3" id="KW-0233">DNA recombination</keyword>
<dbReference type="GO" id="GO:0006310">
    <property type="term" value="P:DNA recombination"/>
    <property type="evidence" value="ECO:0007669"/>
    <property type="project" value="UniProtKB-KW"/>
</dbReference>
<evidence type="ECO:0000256" key="3">
    <source>
        <dbReference type="ARBA" id="ARBA00023172"/>
    </source>
</evidence>
<dbReference type="InterPro" id="IPR010998">
    <property type="entry name" value="Integrase_recombinase_N"/>
</dbReference>
<sequence length="413" mass="48593">MRQTTSILFFARKTTKLKNGESPIFVRITIDGQRLDISLKRSIDAKFWDSNKGKCKGNSLKAKENNRYVQYMDEKLLKIINDLEIQEELTCKNVKASLNQENDDHSIISIFQKHNERCEKRIEIDMAEGTVERYRTCLKHTQDFIQLQYNLKDLPLNKINHQFITDFEHYFRTERKCSTNTTFKYLKNFKKITNWALANEWMRSDPFAKIKFKMEKVDKEFLNDEELNNLMVKAFDIKRLEIIKDLYLFCCFTELAFSDVKSLSQEHIVKGIDGNQWIKSKRRKTKVEFEIPIFEIPKAILAKYKDDPICKIQQKLLPVPSNQKMNAYLKEIADLCGINKSLSTHSARHTFATTVTLGNNLNSKAISNMMGHTNTRMTENYARASEKLISNEMETLTTDLKRHKHFKRKSHFK</sequence>
<dbReference type="InterPro" id="IPR035386">
    <property type="entry name" value="Arm-DNA-bind_5"/>
</dbReference>
<dbReference type="InterPro" id="IPR011010">
    <property type="entry name" value="DNA_brk_join_enz"/>
</dbReference>
<dbReference type="InterPro" id="IPR002104">
    <property type="entry name" value="Integrase_catalytic"/>
</dbReference>
<reference evidence="5 6" key="1">
    <citation type="journal article" date="2017" name="Front. Microbiol.">
        <title>Labilibaculum manganireducens gen. nov., sp. nov. and Labilibaculum filiforme sp. nov., Novel Bacteroidetes Isolated from Subsurface Sediments of the Baltic Sea.</title>
        <authorList>
            <person name="Vandieken V."/>
            <person name="Marshall I.P."/>
            <person name="Niemann H."/>
            <person name="Engelen B."/>
            <person name="Cypionka H."/>
        </authorList>
    </citation>
    <scope>NUCLEOTIDE SEQUENCE [LARGE SCALE GENOMIC DNA]</scope>
    <source>
        <strain evidence="5 6">59.10-2M</strain>
    </source>
</reference>
<dbReference type="InterPro" id="IPR025269">
    <property type="entry name" value="SAM-like_dom"/>
</dbReference>
<dbReference type="AlphaFoldDB" id="A0A2N3I6P4"/>
<dbReference type="Gene3D" id="1.10.150.130">
    <property type="match status" value="1"/>
</dbReference>
<dbReference type="Pfam" id="PF17293">
    <property type="entry name" value="Arm-DNA-bind_5"/>
    <property type="match status" value="1"/>
</dbReference>
<keyword evidence="2" id="KW-0238">DNA-binding</keyword>
<accession>A0A2N3I6P4</accession>
<dbReference type="Proteomes" id="UP000233618">
    <property type="component" value="Unassembled WGS sequence"/>
</dbReference>
<dbReference type="Pfam" id="PF00589">
    <property type="entry name" value="Phage_integrase"/>
    <property type="match status" value="1"/>
</dbReference>
<dbReference type="CDD" id="cd01185">
    <property type="entry name" value="INTN1_C_like"/>
    <property type="match status" value="1"/>
</dbReference>
<dbReference type="PANTHER" id="PTHR30349:SF64">
    <property type="entry name" value="PROPHAGE INTEGRASE INTD-RELATED"/>
    <property type="match status" value="1"/>
</dbReference>
<dbReference type="PANTHER" id="PTHR30349">
    <property type="entry name" value="PHAGE INTEGRASE-RELATED"/>
    <property type="match status" value="1"/>
</dbReference>
<evidence type="ECO:0000256" key="2">
    <source>
        <dbReference type="ARBA" id="ARBA00023125"/>
    </source>
</evidence>
<proteinExistence type="inferred from homology"/>
<dbReference type="GO" id="GO:0015074">
    <property type="term" value="P:DNA integration"/>
    <property type="evidence" value="ECO:0007669"/>
    <property type="project" value="InterPro"/>
</dbReference>
<comment type="caution">
    <text evidence="5">The sequence shown here is derived from an EMBL/GenBank/DDBJ whole genome shotgun (WGS) entry which is preliminary data.</text>
</comment>
<protein>
    <recommendedName>
        <fullName evidence="4">Tyr recombinase domain-containing protein</fullName>
    </recommendedName>
</protein>
<comment type="similarity">
    <text evidence="1">Belongs to the 'phage' integrase family.</text>
</comment>
<dbReference type="Pfam" id="PF13102">
    <property type="entry name" value="Phage_int_SAM_5"/>
    <property type="match status" value="1"/>
</dbReference>
<dbReference type="RefSeq" id="WP_101310194.1">
    <property type="nucleotide sequence ID" value="NZ_MVDE01000018.1"/>
</dbReference>
<dbReference type="Gene3D" id="1.10.443.10">
    <property type="entry name" value="Intergrase catalytic core"/>
    <property type="match status" value="1"/>
</dbReference>
<dbReference type="InterPro" id="IPR050090">
    <property type="entry name" value="Tyrosine_recombinase_XerCD"/>
</dbReference>
<dbReference type="EMBL" id="MVDE01000018">
    <property type="protein sequence ID" value="PKQ65988.1"/>
    <property type="molecule type" value="Genomic_DNA"/>
</dbReference>
<name>A0A2N3I6P4_9BACT</name>
<keyword evidence="6" id="KW-1185">Reference proteome</keyword>
<dbReference type="SUPFAM" id="SSF56349">
    <property type="entry name" value="DNA breaking-rejoining enzymes"/>
    <property type="match status" value="1"/>
</dbReference>
<gene>
    <name evidence="5" type="ORF">BZG01_12550</name>
</gene>
<dbReference type="PROSITE" id="PS51898">
    <property type="entry name" value="TYR_RECOMBINASE"/>
    <property type="match status" value="1"/>
</dbReference>